<keyword evidence="5" id="KW-1185">Reference proteome</keyword>
<dbReference type="PROSITE" id="PS51462">
    <property type="entry name" value="NUDIX"/>
    <property type="match status" value="1"/>
</dbReference>
<gene>
    <name evidence="4" type="ORF">SAMN05444359_102249</name>
</gene>
<proteinExistence type="inferred from homology"/>
<dbReference type="SUPFAM" id="SSF55811">
    <property type="entry name" value="Nudix"/>
    <property type="match status" value="1"/>
</dbReference>
<dbReference type="InterPro" id="IPR020084">
    <property type="entry name" value="NUDIX_hydrolase_CS"/>
</dbReference>
<evidence type="ECO:0000259" key="3">
    <source>
        <dbReference type="PROSITE" id="PS51462"/>
    </source>
</evidence>
<keyword evidence="1 2" id="KW-0378">Hydrolase</keyword>
<accession>A0A1H9AW61</accession>
<dbReference type="InterPro" id="IPR020476">
    <property type="entry name" value="Nudix_hydrolase"/>
</dbReference>
<dbReference type="OrthoDB" id="9816289at2"/>
<dbReference type="AlphaFoldDB" id="A0A1H9AW61"/>
<dbReference type="EMBL" id="FOFB01000002">
    <property type="protein sequence ID" value="SEP80986.1"/>
    <property type="molecule type" value="Genomic_DNA"/>
</dbReference>
<evidence type="ECO:0000313" key="5">
    <source>
        <dbReference type="Proteomes" id="UP000199021"/>
    </source>
</evidence>
<dbReference type="PANTHER" id="PTHR43736">
    <property type="entry name" value="ADP-RIBOSE PYROPHOSPHATASE"/>
    <property type="match status" value="1"/>
</dbReference>
<dbReference type="PANTHER" id="PTHR43736:SF1">
    <property type="entry name" value="DIHYDRONEOPTERIN TRIPHOSPHATE DIPHOSPHATASE"/>
    <property type="match status" value="1"/>
</dbReference>
<dbReference type="PRINTS" id="PR00502">
    <property type="entry name" value="NUDIXFAMILY"/>
</dbReference>
<dbReference type="RefSeq" id="WP_090165425.1">
    <property type="nucleotide sequence ID" value="NZ_FOFB01000002.1"/>
</dbReference>
<evidence type="ECO:0000256" key="1">
    <source>
        <dbReference type="ARBA" id="ARBA00022801"/>
    </source>
</evidence>
<evidence type="ECO:0000256" key="2">
    <source>
        <dbReference type="RuleBase" id="RU003476"/>
    </source>
</evidence>
<organism evidence="4 5">
    <name type="scientific">Neolewinella agarilytica</name>
    <dbReference type="NCBI Taxonomy" id="478744"/>
    <lineage>
        <taxon>Bacteria</taxon>
        <taxon>Pseudomonadati</taxon>
        <taxon>Bacteroidota</taxon>
        <taxon>Saprospiria</taxon>
        <taxon>Saprospirales</taxon>
        <taxon>Lewinellaceae</taxon>
        <taxon>Neolewinella</taxon>
    </lineage>
</organism>
<protein>
    <submittedName>
        <fullName evidence="4">ADP-ribose pyrophosphatase YjhB, NUDIX family</fullName>
    </submittedName>
</protein>
<dbReference type="Pfam" id="PF00293">
    <property type="entry name" value="NUDIX"/>
    <property type="match status" value="1"/>
</dbReference>
<comment type="similarity">
    <text evidence="2">Belongs to the Nudix hydrolase family.</text>
</comment>
<dbReference type="InterPro" id="IPR015797">
    <property type="entry name" value="NUDIX_hydrolase-like_dom_sf"/>
</dbReference>
<dbReference type="CDD" id="cd03673">
    <property type="entry name" value="NUDIX_Ap6A_hydrolase"/>
    <property type="match status" value="1"/>
</dbReference>
<dbReference type="STRING" id="478744.SAMN05444359_102249"/>
<dbReference type="InterPro" id="IPR000086">
    <property type="entry name" value="NUDIX_hydrolase_dom"/>
</dbReference>
<evidence type="ECO:0000313" key="4">
    <source>
        <dbReference type="EMBL" id="SEP80986.1"/>
    </source>
</evidence>
<reference evidence="5" key="1">
    <citation type="submission" date="2016-10" db="EMBL/GenBank/DDBJ databases">
        <authorList>
            <person name="Varghese N."/>
            <person name="Submissions S."/>
        </authorList>
    </citation>
    <scope>NUCLEOTIDE SEQUENCE [LARGE SCALE GENOMIC DNA]</scope>
    <source>
        <strain evidence="5">DSM 24740</strain>
    </source>
</reference>
<feature type="domain" description="Nudix hydrolase" evidence="3">
    <location>
        <begin position="82"/>
        <end position="212"/>
    </location>
</feature>
<dbReference type="Gene3D" id="3.90.79.10">
    <property type="entry name" value="Nucleoside Triphosphate Pyrophosphohydrolase"/>
    <property type="match status" value="1"/>
</dbReference>
<dbReference type="Proteomes" id="UP000199021">
    <property type="component" value="Unassembled WGS sequence"/>
</dbReference>
<sequence>MYVIYINERPLTLLSEEEHRTRVRAHNDIRPQTHLVARYIGKPRTLLNYADMLEKGSPKVTSVDIVSEDLEALWEAFKSHYRWVPAAGGVVSPTGDTDKILFIFRRGYWDLPKGKIDDGEDAPTAALREVMEETGVHDLVLGEALPTTYHTYRNRKEKRILKPTFWFRMSTEPMALIPQKEEDIELAEWRTVDGILAEDAPFYQSLHWLVRQFLSPA</sequence>
<dbReference type="GO" id="GO:0016787">
    <property type="term" value="F:hydrolase activity"/>
    <property type="evidence" value="ECO:0007669"/>
    <property type="project" value="UniProtKB-KW"/>
</dbReference>
<name>A0A1H9AW61_9BACT</name>
<dbReference type="InParanoid" id="A0A1H9AW61"/>
<dbReference type="PROSITE" id="PS00893">
    <property type="entry name" value="NUDIX_BOX"/>
    <property type="match status" value="1"/>
</dbReference>